<dbReference type="GO" id="GO:0016705">
    <property type="term" value="F:oxidoreductase activity, acting on paired donors, with incorporation or reduction of molecular oxygen"/>
    <property type="evidence" value="ECO:0007669"/>
    <property type="project" value="InterPro"/>
</dbReference>
<name>A0A804NQ08_MAIZE</name>
<dbReference type="OrthoDB" id="2789670at2759"/>
<dbReference type="Gene3D" id="1.10.630.10">
    <property type="entry name" value="Cytochrome P450"/>
    <property type="match status" value="1"/>
</dbReference>
<dbReference type="GO" id="GO:0020037">
    <property type="term" value="F:heme binding"/>
    <property type="evidence" value="ECO:0007669"/>
    <property type="project" value="InterPro"/>
</dbReference>
<sequence length="533" mass="60072">MPPLAPPILMELSSSPMLLTCLGMVLTIVILILRSLKCKSRRRVYRLPPGPRPWPVIGNLNLVGALPHRSIHELSNKYGELMHLRFGSYSVVVASSPEMAELFLKAHDLLFLDRPRTAAGKHTTYNYADITWSPYGAYWRHARRICATQLFSPGRLASFERVRAEEVRRLVRGLFAASGRRRAVRLGKDHLSTFSMNVITRMVLGKRFFDGEEAEESAAEGPVSSLPEFMWMMDELMLLNGVLNIGDWIPWLDCLDLQGYVRRMKRVAARFDAFLEHVLDTHGQQRRREGESFAARDMVDVLMQLADDPTSEVQIGRVGVKAFTQDLIVGGTEPVSATVEWAMSELLRKPSVLAMAAEELDREVGRGRWVTEKDVAHLPCLQAIVKETMRVHPIAPLLPPHVTREDASIGGYDIPKGTHVLINVWAIGRDPALWDAPEEFRPERFVGSKTDVKGRDFELLPFGSGRRMCPGYSLGLQEIQLSLANLLHGFTWTLPEGMAKEDLRMDELFGLSTTRKFPLEVVVRPRLASELYA</sequence>
<evidence type="ECO:0008006" key="12">
    <source>
        <dbReference type="Google" id="ProtNLM"/>
    </source>
</evidence>
<accession>A0A804NQ08</accession>
<keyword evidence="8" id="KW-0472">Membrane</keyword>
<dbReference type="SUPFAM" id="SSF48264">
    <property type="entry name" value="Cytochrome P450"/>
    <property type="match status" value="1"/>
</dbReference>
<keyword evidence="11" id="KW-1267">Proteomics identification</keyword>
<organism evidence="9 10">
    <name type="scientific">Zea mays</name>
    <name type="common">Maize</name>
    <dbReference type="NCBI Taxonomy" id="4577"/>
    <lineage>
        <taxon>Eukaryota</taxon>
        <taxon>Viridiplantae</taxon>
        <taxon>Streptophyta</taxon>
        <taxon>Embryophyta</taxon>
        <taxon>Tracheophyta</taxon>
        <taxon>Spermatophyta</taxon>
        <taxon>Magnoliopsida</taxon>
        <taxon>Liliopsida</taxon>
        <taxon>Poales</taxon>
        <taxon>Poaceae</taxon>
        <taxon>PACMAD clade</taxon>
        <taxon>Panicoideae</taxon>
        <taxon>Andropogonodae</taxon>
        <taxon>Andropogoneae</taxon>
        <taxon>Tripsacinae</taxon>
        <taxon>Zea</taxon>
    </lineage>
</organism>
<dbReference type="PROSITE" id="PS00086">
    <property type="entry name" value="CYTOCHROME_P450"/>
    <property type="match status" value="1"/>
</dbReference>
<comment type="similarity">
    <text evidence="1 7">Belongs to the cytochrome P450 family.</text>
</comment>
<keyword evidence="3 6" id="KW-0479">Metal-binding</keyword>
<evidence type="ECO:0000256" key="1">
    <source>
        <dbReference type="ARBA" id="ARBA00010617"/>
    </source>
</evidence>
<dbReference type="InterPro" id="IPR002401">
    <property type="entry name" value="Cyt_P450_E_grp-I"/>
</dbReference>
<keyword evidence="7" id="KW-0503">Monooxygenase</keyword>
<protein>
    <recommendedName>
        <fullName evidence="12">Flavonoid 3'-monooxygenase</fullName>
    </recommendedName>
</protein>
<evidence type="ECO:0000313" key="10">
    <source>
        <dbReference type="Proteomes" id="UP000007305"/>
    </source>
</evidence>
<keyword evidence="8" id="KW-1133">Transmembrane helix</keyword>
<dbReference type="PRINTS" id="PR00385">
    <property type="entry name" value="P450"/>
</dbReference>
<dbReference type="GeneID" id="103653333"/>
<feature type="binding site" description="axial binding residue" evidence="6">
    <location>
        <position position="469"/>
    </location>
    <ligand>
        <name>heme</name>
        <dbReference type="ChEBI" id="CHEBI:30413"/>
    </ligand>
    <ligandPart>
        <name>Fe</name>
        <dbReference type="ChEBI" id="CHEBI:18248"/>
    </ligandPart>
</feature>
<dbReference type="PANTHER" id="PTHR47944:SF1">
    <property type="entry name" value="OS08G0456200 PROTEIN"/>
    <property type="match status" value="1"/>
</dbReference>
<keyword evidence="4 7" id="KW-0560">Oxidoreductase</keyword>
<dbReference type="InterPro" id="IPR017972">
    <property type="entry name" value="Cyt_P450_CS"/>
</dbReference>
<dbReference type="GO" id="GO:0005506">
    <property type="term" value="F:iron ion binding"/>
    <property type="evidence" value="ECO:0007669"/>
    <property type="project" value="InterPro"/>
</dbReference>
<keyword evidence="8" id="KW-0812">Transmembrane</keyword>
<dbReference type="InterPro" id="IPR001128">
    <property type="entry name" value="Cyt_P450"/>
</dbReference>
<dbReference type="PRINTS" id="PR00463">
    <property type="entry name" value="EP450I"/>
</dbReference>
<reference evidence="9" key="2">
    <citation type="submission" date="2019-07" db="EMBL/GenBank/DDBJ databases">
        <authorList>
            <person name="Seetharam A."/>
            <person name="Woodhouse M."/>
            <person name="Cannon E."/>
        </authorList>
    </citation>
    <scope>NUCLEOTIDE SEQUENCE [LARGE SCALE GENOMIC DNA]</scope>
    <source>
        <strain evidence="9">cv. B73</strain>
    </source>
</reference>
<dbReference type="PANTHER" id="PTHR47944">
    <property type="entry name" value="CYTOCHROME P450 98A9"/>
    <property type="match status" value="1"/>
</dbReference>
<dbReference type="Proteomes" id="UP000007305">
    <property type="component" value="Chromosome 4"/>
</dbReference>
<evidence type="ECO:0000256" key="5">
    <source>
        <dbReference type="ARBA" id="ARBA00023004"/>
    </source>
</evidence>
<dbReference type="InParanoid" id="A0A804NQ08"/>
<gene>
    <name evidence="9" type="primary">LOC103653333</name>
</gene>
<dbReference type="KEGG" id="zma:103653333"/>
<dbReference type="FunFam" id="1.10.630.10:FF:000038">
    <property type="entry name" value="Cytochrome P450 84A1"/>
    <property type="match status" value="1"/>
</dbReference>
<dbReference type="CDD" id="cd20618">
    <property type="entry name" value="CYP71_clan"/>
    <property type="match status" value="1"/>
</dbReference>
<dbReference type="Gramene" id="Zm00001eb177240_T001">
    <property type="protein sequence ID" value="Zm00001eb177240_P001"/>
    <property type="gene ID" value="Zm00001eb177240"/>
</dbReference>
<evidence type="ECO:0000256" key="6">
    <source>
        <dbReference type="PIRSR" id="PIRSR602401-1"/>
    </source>
</evidence>
<proteinExistence type="evidence at protein level"/>
<keyword evidence="5 6" id="KW-0408">Iron</keyword>
<evidence type="ECO:0000256" key="2">
    <source>
        <dbReference type="ARBA" id="ARBA00022617"/>
    </source>
</evidence>
<evidence type="ECO:0000256" key="3">
    <source>
        <dbReference type="ARBA" id="ARBA00022723"/>
    </source>
</evidence>
<dbReference type="InterPro" id="IPR036396">
    <property type="entry name" value="Cyt_P450_sf"/>
</dbReference>
<dbReference type="EnsemblPlants" id="Zm00001eb177240_T001">
    <property type="protein sequence ID" value="Zm00001eb177240_P001"/>
    <property type="gene ID" value="Zm00001eb177240"/>
</dbReference>
<comment type="cofactor">
    <cofactor evidence="6">
        <name>heme</name>
        <dbReference type="ChEBI" id="CHEBI:30413"/>
    </cofactor>
</comment>
<dbReference type="Pfam" id="PF00067">
    <property type="entry name" value="p450"/>
    <property type="match status" value="1"/>
</dbReference>
<keyword evidence="2 6" id="KW-0349">Heme</keyword>
<evidence type="ECO:0000256" key="8">
    <source>
        <dbReference type="SAM" id="Phobius"/>
    </source>
</evidence>
<reference evidence="9" key="3">
    <citation type="submission" date="2021-05" db="UniProtKB">
        <authorList>
            <consortium name="EnsemblPlants"/>
        </authorList>
    </citation>
    <scope>IDENTIFICATION</scope>
    <source>
        <strain evidence="9">cv. B73</strain>
    </source>
</reference>
<evidence type="ECO:0000256" key="4">
    <source>
        <dbReference type="ARBA" id="ARBA00023002"/>
    </source>
</evidence>
<evidence type="ECO:0000313" key="9">
    <source>
        <dbReference type="EnsemblPlants" id="Zm00001eb177240_P001"/>
    </source>
</evidence>
<evidence type="ECO:0007829" key="11">
    <source>
        <dbReference type="PeptideAtlas" id="A0A804NQ08"/>
    </source>
</evidence>
<evidence type="ECO:0000256" key="7">
    <source>
        <dbReference type="RuleBase" id="RU000461"/>
    </source>
</evidence>
<feature type="transmembrane region" description="Helical" evidence="8">
    <location>
        <begin position="12"/>
        <end position="33"/>
    </location>
</feature>
<dbReference type="GO" id="GO:0004497">
    <property type="term" value="F:monooxygenase activity"/>
    <property type="evidence" value="ECO:0007669"/>
    <property type="project" value="UniProtKB-KW"/>
</dbReference>
<keyword evidence="10" id="KW-1185">Reference proteome</keyword>
<reference evidence="10" key="1">
    <citation type="journal article" date="2009" name="Science">
        <title>The B73 maize genome: complexity, diversity, and dynamics.</title>
        <authorList>
            <person name="Schnable P.S."/>
            <person name="Ware D."/>
            <person name="Fulton R.S."/>
            <person name="Stein J.C."/>
            <person name="Wei F."/>
            <person name="Pasternak S."/>
            <person name="Liang C."/>
            <person name="Zhang J."/>
            <person name="Fulton L."/>
            <person name="Graves T.A."/>
            <person name="Minx P."/>
            <person name="Reily A.D."/>
            <person name="Courtney L."/>
            <person name="Kruchowski S.S."/>
            <person name="Tomlinson C."/>
            <person name="Strong C."/>
            <person name="Delehaunty K."/>
            <person name="Fronick C."/>
            <person name="Courtney B."/>
            <person name="Rock S.M."/>
            <person name="Belter E."/>
            <person name="Du F."/>
            <person name="Kim K."/>
            <person name="Abbott R.M."/>
            <person name="Cotton M."/>
            <person name="Levy A."/>
            <person name="Marchetto P."/>
            <person name="Ochoa K."/>
            <person name="Jackson S.M."/>
            <person name="Gillam B."/>
            <person name="Chen W."/>
            <person name="Yan L."/>
            <person name="Higginbotham J."/>
            <person name="Cardenas M."/>
            <person name="Waligorski J."/>
            <person name="Applebaum E."/>
            <person name="Phelps L."/>
            <person name="Falcone J."/>
            <person name="Kanchi K."/>
            <person name="Thane T."/>
            <person name="Scimone A."/>
            <person name="Thane N."/>
            <person name="Henke J."/>
            <person name="Wang T."/>
            <person name="Ruppert J."/>
            <person name="Shah N."/>
            <person name="Rotter K."/>
            <person name="Hodges J."/>
            <person name="Ingenthron E."/>
            <person name="Cordes M."/>
            <person name="Kohlberg S."/>
            <person name="Sgro J."/>
            <person name="Delgado B."/>
            <person name="Mead K."/>
            <person name="Chinwalla A."/>
            <person name="Leonard S."/>
            <person name="Crouse K."/>
            <person name="Collura K."/>
            <person name="Kudrna D."/>
            <person name="Currie J."/>
            <person name="He R."/>
            <person name="Angelova A."/>
            <person name="Rajasekar S."/>
            <person name="Mueller T."/>
            <person name="Lomeli R."/>
            <person name="Scara G."/>
            <person name="Ko A."/>
            <person name="Delaney K."/>
            <person name="Wissotski M."/>
            <person name="Lopez G."/>
            <person name="Campos D."/>
            <person name="Braidotti M."/>
            <person name="Ashley E."/>
            <person name="Golser W."/>
            <person name="Kim H."/>
            <person name="Lee S."/>
            <person name="Lin J."/>
            <person name="Dujmic Z."/>
            <person name="Kim W."/>
            <person name="Talag J."/>
            <person name="Zuccolo A."/>
            <person name="Fan C."/>
            <person name="Sebastian A."/>
            <person name="Kramer M."/>
            <person name="Spiegel L."/>
            <person name="Nascimento L."/>
            <person name="Zutavern T."/>
            <person name="Miller B."/>
            <person name="Ambroise C."/>
            <person name="Muller S."/>
            <person name="Spooner W."/>
            <person name="Narechania A."/>
            <person name="Ren L."/>
            <person name="Wei S."/>
            <person name="Kumari S."/>
            <person name="Faga B."/>
            <person name="Levy M.J."/>
            <person name="McMahan L."/>
            <person name="Van Buren P."/>
            <person name="Vaughn M.W."/>
            <person name="Ying K."/>
            <person name="Yeh C.-T."/>
            <person name="Emrich S.J."/>
            <person name="Jia Y."/>
            <person name="Kalyanaraman A."/>
            <person name="Hsia A.-P."/>
            <person name="Barbazuk W.B."/>
            <person name="Baucom R.S."/>
            <person name="Brutnell T.P."/>
            <person name="Carpita N.C."/>
            <person name="Chaparro C."/>
            <person name="Chia J.-M."/>
            <person name="Deragon J.-M."/>
            <person name="Estill J.C."/>
            <person name="Fu Y."/>
            <person name="Jeddeloh J.A."/>
            <person name="Han Y."/>
            <person name="Lee H."/>
            <person name="Li P."/>
            <person name="Lisch D.R."/>
            <person name="Liu S."/>
            <person name="Liu Z."/>
            <person name="Nagel D.H."/>
            <person name="McCann M.C."/>
            <person name="SanMiguel P."/>
            <person name="Myers A.M."/>
            <person name="Nettleton D."/>
            <person name="Nguyen J."/>
            <person name="Penning B.W."/>
            <person name="Ponnala L."/>
            <person name="Schneider K.L."/>
            <person name="Schwartz D.C."/>
            <person name="Sharma A."/>
            <person name="Soderlund C."/>
            <person name="Springer N.M."/>
            <person name="Sun Q."/>
            <person name="Wang H."/>
            <person name="Waterman M."/>
            <person name="Westerman R."/>
            <person name="Wolfgruber T.K."/>
            <person name="Yang L."/>
            <person name="Yu Y."/>
            <person name="Zhang L."/>
            <person name="Zhou S."/>
            <person name="Zhu Q."/>
            <person name="Bennetzen J.L."/>
            <person name="Dawe R.K."/>
            <person name="Jiang J."/>
            <person name="Jiang N."/>
            <person name="Presting G.G."/>
            <person name="Wessler S.R."/>
            <person name="Aluru S."/>
            <person name="Martienssen R.A."/>
            <person name="Clifton S.W."/>
            <person name="McCombie W.R."/>
            <person name="Wing R.A."/>
            <person name="Wilson R.K."/>
        </authorList>
    </citation>
    <scope>NUCLEOTIDE SEQUENCE [LARGE SCALE GENOMIC DNA]</scope>
    <source>
        <strain evidence="10">cv. B73</strain>
    </source>
</reference>
<dbReference type="AlphaFoldDB" id="A0A804NQ08"/>